<dbReference type="Proteomes" id="UP000199600">
    <property type="component" value="Unassembled WGS sequence"/>
</dbReference>
<reference evidence="2 3" key="1">
    <citation type="submission" date="2016-06" db="EMBL/GenBank/DDBJ databases">
        <authorList>
            <person name="Kjaerup R.B."/>
            <person name="Dalgaard T.S."/>
            <person name="Juul-Madsen H.R."/>
        </authorList>
    </citation>
    <scope>NUCLEOTIDE SEQUENCE [LARGE SCALE GENOMIC DNA]</scope>
    <source>
        <strain evidence="2">2</strain>
    </source>
</reference>
<proteinExistence type="predicted"/>
<keyword evidence="3" id="KW-1185">Reference proteome</keyword>
<dbReference type="RefSeq" id="WP_186409647.1">
    <property type="nucleotide sequence ID" value="NZ_FLQY01000023.1"/>
</dbReference>
<protein>
    <recommendedName>
        <fullName evidence="1">DUF6946 domain-containing protein</fullName>
    </recommendedName>
</protein>
<evidence type="ECO:0000313" key="2">
    <source>
        <dbReference type="EMBL" id="SBT04052.1"/>
    </source>
</evidence>
<dbReference type="Pfam" id="PF22187">
    <property type="entry name" value="DUF6946"/>
    <property type="match status" value="1"/>
</dbReference>
<feature type="domain" description="DUF6946" evidence="1">
    <location>
        <begin position="8"/>
        <end position="218"/>
    </location>
</feature>
<dbReference type="AlphaFoldDB" id="A0A1A8XI56"/>
<gene>
    <name evidence="2" type="ORF">PROAA_1190027</name>
</gene>
<sequence>MSKIYIPAASAEQWAQFLADPVKHWRQGYSARTLAYSWQEASGFPVEVQAVLADQFPDIELLLALPEHQVPLPGGSRPSQNDIWVLARSEGKIVSIAVEGKVSEPFGPTVQEWRTEASPGKSERLNFLCEQLGIQSSVPDALRYQLLHRATSAVIEAKRFGAAHAVMLVHSFSQTSEWFQDYAAFVSLLGGSAASEDSIVSVGVRSGISLHLAWVRGDVQYLSKQRAKKRLTRQSTRTLRDKAAQHR</sequence>
<accession>A0A1A8XI56</accession>
<evidence type="ECO:0000259" key="1">
    <source>
        <dbReference type="Pfam" id="PF22187"/>
    </source>
</evidence>
<dbReference type="EMBL" id="FLQY01000023">
    <property type="protein sequence ID" value="SBT04052.1"/>
    <property type="molecule type" value="Genomic_DNA"/>
</dbReference>
<evidence type="ECO:0000313" key="3">
    <source>
        <dbReference type="Proteomes" id="UP000199600"/>
    </source>
</evidence>
<organism evidence="2 3">
    <name type="scientific">Candidatus Propionivibrio aalborgensis</name>
    <dbReference type="NCBI Taxonomy" id="1860101"/>
    <lineage>
        <taxon>Bacteria</taxon>
        <taxon>Pseudomonadati</taxon>
        <taxon>Pseudomonadota</taxon>
        <taxon>Betaproteobacteria</taxon>
        <taxon>Rhodocyclales</taxon>
        <taxon>Rhodocyclaceae</taxon>
        <taxon>Propionivibrio</taxon>
    </lineage>
</organism>
<name>A0A1A8XI56_9RHOO</name>
<dbReference type="InterPro" id="IPR054024">
    <property type="entry name" value="DUF6946"/>
</dbReference>